<gene>
    <name evidence="9" type="ORF">EV680_11348</name>
    <name evidence="10" type="ORF">LVJ78_00835</name>
</gene>
<keyword evidence="6 7" id="KW-0472">Membrane</keyword>
<dbReference type="KEGG" id="usu:LVJ78_00835"/>
<dbReference type="InterPro" id="IPR011701">
    <property type="entry name" value="MFS"/>
</dbReference>
<dbReference type="AlphaFoldDB" id="A0AAE9H1E3"/>
<evidence type="ECO:0000313" key="9">
    <source>
        <dbReference type="EMBL" id="TCP06126.1"/>
    </source>
</evidence>
<comment type="similarity">
    <text evidence="2">Belongs to the major facilitator superfamily.</text>
</comment>
<feature type="transmembrane region" description="Helical" evidence="7">
    <location>
        <begin position="279"/>
        <end position="299"/>
    </location>
</feature>
<keyword evidence="4 7" id="KW-0812">Transmembrane</keyword>
<feature type="transmembrane region" description="Helical" evidence="7">
    <location>
        <begin position="12"/>
        <end position="29"/>
    </location>
</feature>
<sequence>MNKNTGIKAALFINYFVFAILLNSVGIVIKQSLANYGVTETEASILEAFKDLPIAFVSFFVASFLPKFGYKNSMLLGLALVFGACLYMYTGNSFGSAKVLFATIGVSFALIKVSVYSMIGLFTRSKEEHNTMMSSIEGFFMIGIASAYFIFPAFFDAANPDAWLRVYLLLAGLVALAFLLLLFSKMDVDVPKSEGSVAEDFMGMIKLIALPLVIFFVLSAFLFVMVEQGIMTWLPTFNHHVLALSDTLSVQMASILALSLAAGRFLAGQLVKKFHWTKLLTVCLLLAMGIVAFVLPRALDYQAAPVHSFGDIPMIGFVFPLIGLFIAPVYPLIASATLSALPQKMHSAMTGLIVIFSALGGTLGSRIIGMLFEHVGGAKAFYFMIIPISLLIIALWLLNKFIKDYENAHQQA</sequence>
<dbReference type="Proteomes" id="UP000829756">
    <property type="component" value="Chromosome"/>
</dbReference>
<keyword evidence="11" id="KW-1185">Reference proteome</keyword>
<evidence type="ECO:0000256" key="5">
    <source>
        <dbReference type="ARBA" id="ARBA00022989"/>
    </source>
</evidence>
<feature type="transmembrane region" description="Helical" evidence="7">
    <location>
        <begin position="380"/>
        <end position="398"/>
    </location>
</feature>
<dbReference type="GO" id="GO:0012505">
    <property type="term" value="C:endomembrane system"/>
    <property type="evidence" value="ECO:0007669"/>
    <property type="project" value="UniProtKB-SubCell"/>
</dbReference>
<keyword evidence="3" id="KW-0813">Transport</keyword>
<dbReference type="Proteomes" id="UP000294721">
    <property type="component" value="Unassembled WGS sequence"/>
</dbReference>
<dbReference type="Pfam" id="PF07690">
    <property type="entry name" value="MFS_1"/>
    <property type="match status" value="1"/>
</dbReference>
<dbReference type="EMBL" id="CP091507">
    <property type="protein sequence ID" value="UOO79614.1"/>
    <property type="molecule type" value="Genomic_DNA"/>
</dbReference>
<feature type="transmembrane region" description="Helical" evidence="7">
    <location>
        <begin position="248"/>
        <end position="267"/>
    </location>
</feature>
<dbReference type="PROSITE" id="PS50850">
    <property type="entry name" value="MFS"/>
    <property type="match status" value="1"/>
</dbReference>
<reference evidence="9 11" key="1">
    <citation type="submission" date="2019-03" db="EMBL/GenBank/DDBJ databases">
        <title>Genomic Encyclopedia of Type Strains, Phase IV (KMG-IV): sequencing the most valuable type-strain genomes for metagenomic binning, comparative biology and taxonomic classification.</title>
        <authorList>
            <person name="Goeker M."/>
        </authorList>
    </citation>
    <scope>NUCLEOTIDE SEQUENCE [LARGE SCALE GENOMIC DNA]</scope>
    <source>
        <strain evidence="9 11">DSM 17474</strain>
    </source>
</reference>
<feature type="transmembrane region" description="Helical" evidence="7">
    <location>
        <begin position="101"/>
        <end position="123"/>
    </location>
</feature>
<reference evidence="10" key="2">
    <citation type="submission" date="2021-12" db="EMBL/GenBank/DDBJ databases">
        <authorList>
            <person name="Veyrier F.J."/>
        </authorList>
    </citation>
    <scope>NUCLEOTIDE SEQUENCE</scope>
    <source>
        <strain evidence="10">1258/02</strain>
    </source>
</reference>
<feature type="transmembrane region" description="Helical" evidence="7">
    <location>
        <begin position="204"/>
        <end position="226"/>
    </location>
</feature>
<feature type="domain" description="Major facilitator superfamily (MFS) profile" evidence="8">
    <location>
        <begin position="7"/>
        <end position="403"/>
    </location>
</feature>
<dbReference type="GO" id="GO:0016020">
    <property type="term" value="C:membrane"/>
    <property type="evidence" value="ECO:0007669"/>
    <property type="project" value="TreeGrafter"/>
</dbReference>
<proteinExistence type="inferred from homology"/>
<evidence type="ECO:0000313" key="10">
    <source>
        <dbReference type="EMBL" id="UOO79614.1"/>
    </source>
</evidence>
<dbReference type="PANTHER" id="PTHR23514">
    <property type="entry name" value="BYPASS OF STOP CODON PROTEIN 6"/>
    <property type="match status" value="1"/>
</dbReference>
<organism evidence="10 12">
    <name type="scientific">Uruburuella suis</name>
    <dbReference type="NCBI Taxonomy" id="252130"/>
    <lineage>
        <taxon>Bacteria</taxon>
        <taxon>Pseudomonadati</taxon>
        <taxon>Pseudomonadota</taxon>
        <taxon>Betaproteobacteria</taxon>
        <taxon>Neisseriales</taxon>
        <taxon>Neisseriaceae</taxon>
        <taxon>Uruburuella</taxon>
    </lineage>
</organism>
<evidence type="ECO:0000256" key="7">
    <source>
        <dbReference type="SAM" id="Phobius"/>
    </source>
</evidence>
<dbReference type="GO" id="GO:0022857">
    <property type="term" value="F:transmembrane transporter activity"/>
    <property type="evidence" value="ECO:0007669"/>
    <property type="project" value="InterPro"/>
</dbReference>
<feature type="transmembrane region" description="Helical" evidence="7">
    <location>
        <begin position="73"/>
        <end position="89"/>
    </location>
</feature>
<feature type="transmembrane region" description="Helical" evidence="7">
    <location>
        <begin position="319"/>
        <end position="341"/>
    </location>
</feature>
<keyword evidence="5 7" id="KW-1133">Transmembrane helix</keyword>
<evidence type="ECO:0000313" key="11">
    <source>
        <dbReference type="Proteomes" id="UP000294721"/>
    </source>
</evidence>
<dbReference type="InterPro" id="IPR051788">
    <property type="entry name" value="MFS_Transporter"/>
</dbReference>
<evidence type="ECO:0000313" key="12">
    <source>
        <dbReference type="Proteomes" id="UP000829756"/>
    </source>
</evidence>
<reference evidence="10" key="3">
    <citation type="journal article" date="2022" name="Res Sq">
        <title>Evolution of multicellular longitudinally dividing oral cavity symbionts (Neisseriaceae).</title>
        <authorList>
            <person name="Nyongesa S."/>
            <person name="Weber P."/>
            <person name="Bernet E."/>
            <person name="Pullido F."/>
            <person name="Nieckarz M."/>
            <person name="Delaby M."/>
            <person name="Nieves C."/>
            <person name="Viehboeck T."/>
            <person name="Krause N."/>
            <person name="Rivera-Millot A."/>
            <person name="Nakamura A."/>
            <person name="Vischer N."/>
            <person name="VanNieuwenhze M."/>
            <person name="Brun Y."/>
            <person name="Cava F."/>
            <person name="Bulgheresi S."/>
            <person name="Veyrier F."/>
        </authorList>
    </citation>
    <scope>NUCLEOTIDE SEQUENCE</scope>
    <source>
        <strain evidence="10">1258/02</strain>
    </source>
</reference>
<evidence type="ECO:0000259" key="8">
    <source>
        <dbReference type="PROSITE" id="PS50850"/>
    </source>
</evidence>
<dbReference type="RefSeq" id="WP_132953872.1">
    <property type="nucleotide sequence ID" value="NZ_CALJUB010000151.1"/>
</dbReference>
<evidence type="ECO:0000256" key="6">
    <source>
        <dbReference type="ARBA" id="ARBA00023136"/>
    </source>
</evidence>
<evidence type="ECO:0000256" key="1">
    <source>
        <dbReference type="ARBA" id="ARBA00004127"/>
    </source>
</evidence>
<feature type="transmembrane region" description="Helical" evidence="7">
    <location>
        <begin position="166"/>
        <end position="183"/>
    </location>
</feature>
<evidence type="ECO:0000256" key="3">
    <source>
        <dbReference type="ARBA" id="ARBA00022448"/>
    </source>
</evidence>
<dbReference type="Gene3D" id="1.20.1250.20">
    <property type="entry name" value="MFS general substrate transporter like domains"/>
    <property type="match status" value="2"/>
</dbReference>
<evidence type="ECO:0000256" key="4">
    <source>
        <dbReference type="ARBA" id="ARBA00022692"/>
    </source>
</evidence>
<evidence type="ECO:0000256" key="2">
    <source>
        <dbReference type="ARBA" id="ARBA00008335"/>
    </source>
</evidence>
<dbReference type="PANTHER" id="PTHR23514:SF3">
    <property type="entry name" value="BYPASS OF STOP CODON PROTEIN 6"/>
    <property type="match status" value="1"/>
</dbReference>
<dbReference type="InterPro" id="IPR036259">
    <property type="entry name" value="MFS_trans_sf"/>
</dbReference>
<feature type="transmembrane region" description="Helical" evidence="7">
    <location>
        <begin position="49"/>
        <end position="66"/>
    </location>
</feature>
<feature type="transmembrane region" description="Helical" evidence="7">
    <location>
        <begin position="135"/>
        <end position="154"/>
    </location>
</feature>
<dbReference type="EMBL" id="SLXE01000013">
    <property type="protein sequence ID" value="TCP06126.1"/>
    <property type="molecule type" value="Genomic_DNA"/>
</dbReference>
<feature type="transmembrane region" description="Helical" evidence="7">
    <location>
        <begin position="348"/>
        <end position="368"/>
    </location>
</feature>
<comment type="subcellular location">
    <subcellularLocation>
        <location evidence="1">Endomembrane system</location>
        <topology evidence="1">Multi-pass membrane protein</topology>
    </subcellularLocation>
</comment>
<dbReference type="InterPro" id="IPR020846">
    <property type="entry name" value="MFS_dom"/>
</dbReference>
<accession>A0AAE9H1E3</accession>
<protein>
    <submittedName>
        <fullName evidence="9">Fucose permease</fullName>
    </submittedName>
    <submittedName>
        <fullName evidence="10">MFS transporter</fullName>
    </submittedName>
</protein>
<name>A0AAE9H1E3_9NEIS</name>
<dbReference type="SUPFAM" id="SSF103473">
    <property type="entry name" value="MFS general substrate transporter"/>
    <property type="match status" value="1"/>
</dbReference>